<name>A0A9P9YBW7_9MUSC</name>
<dbReference type="AlphaFoldDB" id="A0A9P9YBW7"/>
<protein>
    <submittedName>
        <fullName evidence="2">Uncharacterized protein</fullName>
    </submittedName>
</protein>
<feature type="compositionally biased region" description="Basic residues" evidence="1">
    <location>
        <begin position="60"/>
        <end position="75"/>
    </location>
</feature>
<evidence type="ECO:0000313" key="2">
    <source>
        <dbReference type="EMBL" id="KAI8034081.1"/>
    </source>
</evidence>
<comment type="caution">
    <text evidence="2">The sequence shown here is derived from an EMBL/GenBank/DDBJ whole genome shotgun (WGS) entry which is preliminary data.</text>
</comment>
<accession>A0A9P9YBW7</accession>
<gene>
    <name evidence="2" type="ORF">M5D96_013167</name>
</gene>
<reference evidence="2" key="1">
    <citation type="journal article" date="2023" name="Genome Biol. Evol.">
        <title>Long-read-based Genome Assembly of Drosophila gunungcola Reveals Fewer Chemosensory Genes in Flower-breeding Species.</title>
        <authorList>
            <person name="Negi A."/>
            <person name="Liao B.Y."/>
            <person name="Yeh S.D."/>
        </authorList>
    </citation>
    <scope>NUCLEOTIDE SEQUENCE</scope>
    <source>
        <strain evidence="2">Sukarami</strain>
    </source>
</reference>
<dbReference type="EMBL" id="JAMKOV010000082">
    <property type="protein sequence ID" value="KAI8034081.1"/>
    <property type="molecule type" value="Genomic_DNA"/>
</dbReference>
<proteinExistence type="predicted"/>
<keyword evidence="3" id="KW-1185">Reference proteome</keyword>
<sequence length="75" mass="8529">MSQKTADQNAATRDPRKPSRNPRFRDAKPGQRVPLHNAQDQKEEGSGCNCSQPRKNSTSGKKKRRPNFQKLPKKN</sequence>
<evidence type="ECO:0000313" key="3">
    <source>
        <dbReference type="Proteomes" id="UP001059596"/>
    </source>
</evidence>
<organism evidence="2 3">
    <name type="scientific">Drosophila gunungcola</name>
    <name type="common">fruit fly</name>
    <dbReference type="NCBI Taxonomy" id="103775"/>
    <lineage>
        <taxon>Eukaryota</taxon>
        <taxon>Metazoa</taxon>
        <taxon>Ecdysozoa</taxon>
        <taxon>Arthropoda</taxon>
        <taxon>Hexapoda</taxon>
        <taxon>Insecta</taxon>
        <taxon>Pterygota</taxon>
        <taxon>Neoptera</taxon>
        <taxon>Endopterygota</taxon>
        <taxon>Diptera</taxon>
        <taxon>Brachycera</taxon>
        <taxon>Muscomorpha</taxon>
        <taxon>Ephydroidea</taxon>
        <taxon>Drosophilidae</taxon>
        <taxon>Drosophila</taxon>
        <taxon>Sophophora</taxon>
    </lineage>
</organism>
<feature type="compositionally biased region" description="Polar residues" evidence="1">
    <location>
        <begin position="48"/>
        <end position="59"/>
    </location>
</feature>
<feature type="compositionally biased region" description="Basic and acidic residues" evidence="1">
    <location>
        <begin position="13"/>
        <end position="29"/>
    </location>
</feature>
<evidence type="ECO:0000256" key="1">
    <source>
        <dbReference type="SAM" id="MobiDB-lite"/>
    </source>
</evidence>
<feature type="region of interest" description="Disordered" evidence="1">
    <location>
        <begin position="1"/>
        <end position="75"/>
    </location>
</feature>
<feature type="compositionally biased region" description="Polar residues" evidence="1">
    <location>
        <begin position="1"/>
        <end position="11"/>
    </location>
</feature>
<dbReference type="Proteomes" id="UP001059596">
    <property type="component" value="Unassembled WGS sequence"/>
</dbReference>